<dbReference type="AlphaFoldDB" id="A0A9P3Q0E8"/>
<evidence type="ECO:0000313" key="4">
    <source>
        <dbReference type="Proteomes" id="UP001063166"/>
    </source>
</evidence>
<gene>
    <name evidence="3" type="ORF">LshimejAT787_1701940</name>
</gene>
<dbReference type="PROSITE" id="PS50032">
    <property type="entry name" value="KA1"/>
    <property type="match status" value="1"/>
</dbReference>
<protein>
    <recommendedName>
        <fullName evidence="2">KA1 domain-containing protein</fullName>
    </recommendedName>
</protein>
<dbReference type="Gene3D" id="3.30.310.80">
    <property type="entry name" value="Kinase associated domain 1, KA1"/>
    <property type="match status" value="1"/>
</dbReference>
<name>A0A9P3Q0E8_LYOSH</name>
<dbReference type="Pfam" id="PF02149">
    <property type="entry name" value="KA1"/>
    <property type="match status" value="1"/>
</dbReference>
<comment type="caution">
    <text evidence="3">The sequence shown here is derived from an EMBL/GenBank/DDBJ whole genome shotgun (WGS) entry which is preliminary data.</text>
</comment>
<organism evidence="3 4">
    <name type="scientific">Lyophyllum shimeji</name>
    <name type="common">Hon-shimeji</name>
    <name type="synonym">Tricholoma shimeji</name>
    <dbReference type="NCBI Taxonomy" id="47721"/>
    <lineage>
        <taxon>Eukaryota</taxon>
        <taxon>Fungi</taxon>
        <taxon>Dikarya</taxon>
        <taxon>Basidiomycota</taxon>
        <taxon>Agaricomycotina</taxon>
        <taxon>Agaricomycetes</taxon>
        <taxon>Agaricomycetidae</taxon>
        <taxon>Agaricales</taxon>
        <taxon>Tricholomatineae</taxon>
        <taxon>Lyophyllaceae</taxon>
        <taxon>Lyophyllum</taxon>
    </lineage>
</organism>
<accession>A0A9P3Q0E8</accession>
<feature type="region of interest" description="Disordered" evidence="1">
    <location>
        <begin position="131"/>
        <end position="204"/>
    </location>
</feature>
<evidence type="ECO:0000313" key="3">
    <source>
        <dbReference type="EMBL" id="GLB44567.1"/>
    </source>
</evidence>
<reference evidence="3" key="1">
    <citation type="submission" date="2022-07" db="EMBL/GenBank/DDBJ databases">
        <title>The genome of Lyophyllum shimeji provides insight into the initial evolution of ectomycorrhizal fungal genome.</title>
        <authorList>
            <person name="Kobayashi Y."/>
            <person name="Shibata T."/>
            <person name="Hirakawa H."/>
            <person name="Shigenobu S."/>
            <person name="Nishiyama T."/>
            <person name="Yamada A."/>
            <person name="Hasebe M."/>
            <person name="Kawaguchi M."/>
        </authorList>
    </citation>
    <scope>NUCLEOTIDE SEQUENCE</scope>
    <source>
        <strain evidence="3">AT787</strain>
    </source>
</reference>
<evidence type="ECO:0000259" key="2">
    <source>
        <dbReference type="PROSITE" id="PS50032"/>
    </source>
</evidence>
<dbReference type="EMBL" id="BRPK01000017">
    <property type="protein sequence ID" value="GLB44567.1"/>
    <property type="molecule type" value="Genomic_DNA"/>
</dbReference>
<feature type="region of interest" description="Disordered" evidence="1">
    <location>
        <begin position="1"/>
        <end position="35"/>
    </location>
</feature>
<feature type="compositionally biased region" description="Low complexity" evidence="1">
    <location>
        <begin position="170"/>
        <end position="190"/>
    </location>
</feature>
<feature type="region of interest" description="Disordered" evidence="1">
    <location>
        <begin position="92"/>
        <end position="117"/>
    </location>
</feature>
<dbReference type="Proteomes" id="UP001063166">
    <property type="component" value="Unassembled WGS sequence"/>
</dbReference>
<dbReference type="OrthoDB" id="193931at2759"/>
<feature type="domain" description="KA1" evidence="2">
    <location>
        <begin position="201"/>
        <end position="251"/>
    </location>
</feature>
<proteinExistence type="predicted"/>
<keyword evidence="4" id="KW-1185">Reference proteome</keyword>
<dbReference type="InterPro" id="IPR001772">
    <property type="entry name" value="KA1_dom"/>
</dbReference>
<evidence type="ECO:0000256" key="1">
    <source>
        <dbReference type="SAM" id="MobiDB-lite"/>
    </source>
</evidence>
<sequence length="252" mass="27327">MPPPPPLPGAALTPSSLGRPETTTTAPAPSYPGLAIHRGAIDKTTITNHAPPEAMRRVRVALQRMGVIVQAEGEYRYRCIRPRRLLDKDKAVVGVDPGRPGDQTQAAMQEEQDDSDYLSPELRPEVHLQGFEDALPPPLDDEATLTNPDPPTSFAGFPLRGRSPPPVAAPPTSTSTSSSSSNAALLSTPSGPHAVAYGKHTEDPGDEVRFSVEITRFDRLDGTYSLDIRRLRGNLRSYKFVYDSVRTLAVLQ</sequence>